<dbReference type="AlphaFoldDB" id="A0AB34KTW4"/>
<reference evidence="16 17" key="1">
    <citation type="journal article" date="2020" name="Microbiol. Resour. Announc.">
        <title>Draft Genome Sequence of a Cladosporium Species Isolated from the Mesophotic Ascidian Didemnum maculosum.</title>
        <authorList>
            <person name="Gioti A."/>
            <person name="Siaperas R."/>
            <person name="Nikolaivits E."/>
            <person name="Le Goff G."/>
            <person name="Ouazzani J."/>
            <person name="Kotoulas G."/>
            <person name="Topakas E."/>
        </authorList>
    </citation>
    <scope>NUCLEOTIDE SEQUENCE [LARGE SCALE GENOMIC DNA]</scope>
    <source>
        <strain evidence="16 17">TM138-S3</strain>
    </source>
</reference>
<evidence type="ECO:0000313" key="17">
    <source>
        <dbReference type="Proteomes" id="UP000803884"/>
    </source>
</evidence>
<dbReference type="PANTHER" id="PTHR43226">
    <property type="entry name" value="XAA-PRO AMINOPEPTIDASE 3"/>
    <property type="match status" value="1"/>
</dbReference>
<dbReference type="PANTHER" id="PTHR43226:SF3">
    <property type="entry name" value="XAA-PRO AMINOPEPTIDASE AN0832-RELATED"/>
    <property type="match status" value="1"/>
</dbReference>
<evidence type="ECO:0000256" key="11">
    <source>
        <dbReference type="ARBA" id="ARBA00023211"/>
    </source>
</evidence>
<dbReference type="GO" id="GO:0006508">
    <property type="term" value="P:proteolysis"/>
    <property type="evidence" value="ECO:0007669"/>
    <property type="project" value="UniProtKB-KW"/>
</dbReference>
<evidence type="ECO:0000256" key="7">
    <source>
        <dbReference type="ARBA" id="ARBA00022670"/>
    </source>
</evidence>
<keyword evidence="7" id="KW-0645">Protease</keyword>
<comment type="cofactor">
    <cofactor evidence="2">
        <name>Mn(2+)</name>
        <dbReference type="ChEBI" id="CHEBI:29035"/>
    </cofactor>
</comment>
<comment type="caution">
    <text evidence="16">The sequence shown here is derived from an EMBL/GenBank/DDBJ whole genome shotgun (WGS) entry which is preliminary data.</text>
</comment>
<keyword evidence="17" id="KW-1185">Reference proteome</keyword>
<evidence type="ECO:0000313" key="16">
    <source>
        <dbReference type="EMBL" id="KAL1587656.1"/>
    </source>
</evidence>
<keyword evidence="9" id="KW-0378">Hydrolase</keyword>
<dbReference type="GO" id="GO:0030145">
    <property type="term" value="F:manganese ion binding"/>
    <property type="evidence" value="ECO:0007669"/>
    <property type="project" value="InterPro"/>
</dbReference>
<protein>
    <recommendedName>
        <fullName evidence="5">Xaa-Pro aminopeptidase</fullName>
        <ecNumber evidence="5">3.4.11.9</ecNumber>
    </recommendedName>
    <alternativeName>
        <fullName evidence="12">Aminoacylproline aminopeptidase</fullName>
    </alternativeName>
    <alternativeName>
        <fullName evidence="13">Prolidase</fullName>
    </alternativeName>
</protein>
<evidence type="ECO:0000256" key="5">
    <source>
        <dbReference type="ARBA" id="ARBA00012574"/>
    </source>
</evidence>
<evidence type="ECO:0000256" key="8">
    <source>
        <dbReference type="ARBA" id="ARBA00022723"/>
    </source>
</evidence>
<dbReference type="SMART" id="SM01011">
    <property type="entry name" value="AMP_N"/>
    <property type="match status" value="1"/>
</dbReference>
<dbReference type="Gene3D" id="3.90.230.10">
    <property type="entry name" value="Creatinase/methionine aminopeptidase superfamily"/>
    <property type="match status" value="1"/>
</dbReference>
<dbReference type="GO" id="GO:0070006">
    <property type="term" value="F:metalloaminopeptidase activity"/>
    <property type="evidence" value="ECO:0007669"/>
    <property type="project" value="InterPro"/>
</dbReference>
<comment type="catalytic activity">
    <reaction evidence="1">
        <text>Release of any N-terminal amino acid, including proline, that is linked to proline, even from a dipeptide or tripeptide.</text>
        <dbReference type="EC" id="3.4.11.9"/>
    </reaction>
</comment>
<evidence type="ECO:0000256" key="1">
    <source>
        <dbReference type="ARBA" id="ARBA00001424"/>
    </source>
</evidence>
<evidence type="ECO:0000259" key="15">
    <source>
        <dbReference type="SMART" id="SM01011"/>
    </source>
</evidence>
<dbReference type="Pfam" id="PF00557">
    <property type="entry name" value="Peptidase_M24"/>
    <property type="match status" value="1"/>
</dbReference>
<evidence type="ECO:0000256" key="9">
    <source>
        <dbReference type="ARBA" id="ARBA00022801"/>
    </source>
</evidence>
<dbReference type="Pfam" id="PF05195">
    <property type="entry name" value="AMP_N"/>
    <property type="match status" value="1"/>
</dbReference>
<dbReference type="GeneID" id="96005024"/>
<dbReference type="SUPFAM" id="SSF55920">
    <property type="entry name" value="Creatinase/aminopeptidase"/>
    <property type="match status" value="1"/>
</dbReference>
<evidence type="ECO:0000256" key="3">
    <source>
        <dbReference type="ARBA" id="ARBA00002443"/>
    </source>
</evidence>
<dbReference type="SUPFAM" id="SSF53092">
    <property type="entry name" value="Creatinase/prolidase N-terminal domain"/>
    <property type="match status" value="1"/>
</dbReference>
<dbReference type="EC" id="3.4.11.9" evidence="5"/>
<dbReference type="Gene3D" id="3.40.350.10">
    <property type="entry name" value="Creatinase/prolidase N-terminal domain"/>
    <property type="match status" value="1"/>
</dbReference>
<evidence type="ECO:0000256" key="10">
    <source>
        <dbReference type="ARBA" id="ARBA00023049"/>
    </source>
</evidence>
<dbReference type="InterPro" id="IPR000994">
    <property type="entry name" value="Pept_M24"/>
</dbReference>
<evidence type="ECO:0000256" key="12">
    <source>
        <dbReference type="ARBA" id="ARBA00030849"/>
    </source>
</evidence>
<accession>A0AB34KTW4</accession>
<dbReference type="InterPro" id="IPR052433">
    <property type="entry name" value="X-Pro_dipept-like"/>
</dbReference>
<dbReference type="PROSITE" id="PS00491">
    <property type="entry name" value="PROLINE_PEPTIDASE"/>
    <property type="match status" value="1"/>
</dbReference>
<evidence type="ECO:0000256" key="4">
    <source>
        <dbReference type="ARBA" id="ARBA00008766"/>
    </source>
</evidence>
<feature type="domain" description="Aminopeptidase P N-terminal" evidence="15">
    <location>
        <begin position="25"/>
        <end position="166"/>
    </location>
</feature>
<evidence type="ECO:0000256" key="6">
    <source>
        <dbReference type="ARBA" id="ARBA00022438"/>
    </source>
</evidence>
<sequence>MRSNPNASTAGSEFRISGNNGISKYPAKSHARRIAEGIKSPDGVIVLEGEHKAYYAHSDQARHFRQDRYFYYITGCNEPNCKVTYDIAKDKLTLWLPRADPARIFYDGRGSTPEEAMEKYDVDEARYLTPATSTREGRPESLTFMLEAHKRASQKIWCLKRQDILQASLMDSFLLKNAMEACRAVKDADEVALIRKANNISSKAHLEVLKNLRHLKSEPEAEGIFLGTCITHGAKEQAYGPIVGSGPNAGILHYNDNNEAFGNRQVLLIDASCEWQLYAADITRTMPLNAKNPGHWPSKESETVYKAVEAIQEACIKALGPGKRFINANWLATHMAIDALLDLGILKGDHMEIFHQGTDRAFFPHGLGHHLGLEVHDMPPPTGQEMRFWAKFDFAGQHAAFAAEYALQRQALPQFLEIPERWIENNFGLKQSVSMKPCTIESPPLEPGNVVTVEPGIYFNKFILDTVYLKDPQHKRFIDEEVLARYMPVGGVRIEDDILITEDGYENLTGALKGEDMLRAIRGEDVEL</sequence>
<keyword evidence="6" id="KW-0031">Aminopeptidase</keyword>
<gene>
    <name evidence="16" type="ORF">WHR41_03580</name>
</gene>
<evidence type="ECO:0000256" key="13">
    <source>
        <dbReference type="ARBA" id="ARBA00032413"/>
    </source>
</evidence>
<keyword evidence="10" id="KW-0482">Metalloprotease</keyword>
<evidence type="ECO:0000256" key="2">
    <source>
        <dbReference type="ARBA" id="ARBA00001936"/>
    </source>
</evidence>
<dbReference type="InterPro" id="IPR029149">
    <property type="entry name" value="Creatin/AminoP/Spt16_N"/>
</dbReference>
<organism evidence="16 17">
    <name type="scientific">Cladosporium halotolerans</name>
    <dbReference type="NCBI Taxonomy" id="1052096"/>
    <lineage>
        <taxon>Eukaryota</taxon>
        <taxon>Fungi</taxon>
        <taxon>Dikarya</taxon>
        <taxon>Ascomycota</taxon>
        <taxon>Pezizomycotina</taxon>
        <taxon>Dothideomycetes</taxon>
        <taxon>Dothideomycetidae</taxon>
        <taxon>Cladosporiales</taxon>
        <taxon>Cladosporiaceae</taxon>
        <taxon>Cladosporium</taxon>
    </lineage>
</organism>
<dbReference type="InterPro" id="IPR036005">
    <property type="entry name" value="Creatinase/aminopeptidase-like"/>
</dbReference>
<keyword evidence="11" id="KW-0464">Manganese</keyword>
<keyword evidence="8 14" id="KW-0479">Metal-binding</keyword>
<proteinExistence type="inferred from homology"/>
<comment type="function">
    <text evidence="3">Catalyzes the removal of a penultimate prolyl residue from the N-termini of peptides.</text>
</comment>
<dbReference type="Proteomes" id="UP000803884">
    <property type="component" value="Unassembled WGS sequence"/>
</dbReference>
<name>A0AB34KTW4_9PEZI</name>
<dbReference type="InterPro" id="IPR007865">
    <property type="entry name" value="Aminopep_P_N"/>
</dbReference>
<dbReference type="EMBL" id="JAAQHG020000009">
    <property type="protein sequence ID" value="KAL1587656.1"/>
    <property type="molecule type" value="Genomic_DNA"/>
</dbReference>
<comment type="similarity">
    <text evidence="4 14">Belongs to the peptidase M24B family.</text>
</comment>
<evidence type="ECO:0000256" key="14">
    <source>
        <dbReference type="RuleBase" id="RU000590"/>
    </source>
</evidence>
<dbReference type="RefSeq" id="XP_069230761.1">
    <property type="nucleotide sequence ID" value="XM_069372186.1"/>
</dbReference>
<dbReference type="InterPro" id="IPR001131">
    <property type="entry name" value="Peptidase_M24B_aminopep-P_CS"/>
</dbReference>